<dbReference type="InterPro" id="IPR050887">
    <property type="entry name" value="Beta-mannosidase_GH2"/>
</dbReference>
<dbReference type="SUPFAM" id="SSF49303">
    <property type="entry name" value="beta-Galactosidase/glucuronidase domain"/>
    <property type="match status" value="1"/>
</dbReference>
<dbReference type="Pfam" id="PF22666">
    <property type="entry name" value="Glyco_hydro_2_N2"/>
    <property type="match status" value="1"/>
</dbReference>
<dbReference type="SUPFAM" id="SSF51445">
    <property type="entry name" value="(Trans)glycosidases"/>
    <property type="match status" value="1"/>
</dbReference>
<dbReference type="InterPro" id="IPR008979">
    <property type="entry name" value="Galactose-bd-like_sf"/>
</dbReference>
<evidence type="ECO:0000313" key="8">
    <source>
        <dbReference type="EMBL" id="SDP16576.1"/>
    </source>
</evidence>
<dbReference type="EMBL" id="LT629710">
    <property type="protein sequence ID" value="SDP16576.1"/>
    <property type="molecule type" value="Genomic_DNA"/>
</dbReference>
<feature type="domain" description="Beta-mannosidase-like galactose-binding" evidence="7">
    <location>
        <begin position="28"/>
        <end position="182"/>
    </location>
</feature>
<dbReference type="PANTHER" id="PTHR43730">
    <property type="entry name" value="BETA-MANNOSIDASE"/>
    <property type="match status" value="1"/>
</dbReference>
<dbReference type="RefSeq" id="WP_090477275.1">
    <property type="nucleotide sequence ID" value="NZ_LT629710.1"/>
</dbReference>
<organism evidence="8 9">
    <name type="scientific">Nakamurella panacisegetis</name>
    <dbReference type="NCBI Taxonomy" id="1090615"/>
    <lineage>
        <taxon>Bacteria</taxon>
        <taxon>Bacillati</taxon>
        <taxon>Actinomycetota</taxon>
        <taxon>Actinomycetes</taxon>
        <taxon>Nakamurellales</taxon>
        <taxon>Nakamurellaceae</taxon>
        <taxon>Nakamurella</taxon>
    </lineage>
</organism>
<evidence type="ECO:0000313" key="9">
    <source>
        <dbReference type="Proteomes" id="UP000198741"/>
    </source>
</evidence>
<dbReference type="OrthoDB" id="9758603at2"/>
<protein>
    <recommendedName>
        <fullName evidence="3">beta-mannosidase</fullName>
        <ecNumber evidence="3">3.2.1.25</ecNumber>
    </recommendedName>
</protein>
<dbReference type="GO" id="GO:0006516">
    <property type="term" value="P:glycoprotein catabolic process"/>
    <property type="evidence" value="ECO:0007669"/>
    <property type="project" value="TreeGrafter"/>
</dbReference>
<dbReference type="EC" id="3.2.1.25" evidence="3"/>
<dbReference type="InterPro" id="IPR036156">
    <property type="entry name" value="Beta-gal/glucu_dom_sf"/>
</dbReference>
<comment type="similarity">
    <text evidence="2">Belongs to the glycosyl hydrolase 2 family.</text>
</comment>
<dbReference type="STRING" id="1090615.SAMN04515671_3094"/>
<dbReference type="InterPro" id="IPR006102">
    <property type="entry name" value="Ig-like_GH2"/>
</dbReference>
<sequence length="816" mass="89730">MTLLTRPLSDGWSVSLDPPGSAPALPALIPATVPGCVHTDLLAAGLIPDPYLDENEVALDWIGRQQWRYRTTFDWAPDGHEHHDLVFDGLDTIATVFLNGVEIASTANQHRTYRVPVAGRLLAGSNELEVLFGSAWAYAEDWRDRLGDLPGPYAAPYNFIRKMACNFGWDWGPGLVTAGIWKPVALESWSTARLSAVRPVITVDGGDGRIDVVVDLEPDTVDMVEMRVTAAIAGISASMVVPRGATSVSIPLTVPEVELWWPHDLGPQPLYDLHVELSAGGSPLDERTQRIGFRTITVDTSPDEIGSAFTIVVNGIPIFVRGANWIPDDCFPSRVTAERLAARIDQAIAANVNLLRVWGGGIFESDDFYRLCDEHGVLVWQDFLFACAAYPEEEPFRSEVIQEARDNVTRLMPHASLALFNGANENIWGYQDWGWQSRIGDRTWGAGYYTDLLPAVVAELDPARFYYPGSPYSGSLDQPANLDSHGLRHIWDVWNEVDYTTYASYVPRFAAEFGYQAPPTYTTLRRAISDRPLRPDSPGMRHHQKADDGNLKLARGAAAHLPTTADFDDWLYLMYVQQAEAVRFGVEHLRSHRGVCMGSVVWQLNDCWPVTSWAAIDGDGRPKLLWYALRDAYADRLLTVQPQDGGLELFGVNDSRQPWAETVTVERITFDGTVVASHTVELSVPGLSLRSVQIPPDVAAPRDPRAEVLLVRGHSGAVALHFFTADKDLALPDPELRVEVMIDGDAARIVVHATGLARHVGLQADRLHPAALSDDALVTIRPGSSHTFTVRGAGAFTADDVWSTKALQHLAGVARA</sequence>
<feature type="domain" description="Glycoside hydrolase family 2 immunoglobulin-like beta-sandwich" evidence="6">
    <location>
        <begin position="202"/>
        <end position="294"/>
    </location>
</feature>
<keyword evidence="9" id="KW-1185">Reference proteome</keyword>
<dbReference type="Gene3D" id="3.20.20.80">
    <property type="entry name" value="Glycosidases"/>
    <property type="match status" value="1"/>
</dbReference>
<evidence type="ECO:0000256" key="4">
    <source>
        <dbReference type="ARBA" id="ARBA00022801"/>
    </source>
</evidence>
<dbReference type="InterPro" id="IPR054593">
    <property type="entry name" value="Beta-mannosidase-like_N2"/>
</dbReference>
<evidence type="ECO:0000256" key="5">
    <source>
        <dbReference type="ARBA" id="ARBA00023295"/>
    </source>
</evidence>
<evidence type="ECO:0000256" key="2">
    <source>
        <dbReference type="ARBA" id="ARBA00007401"/>
    </source>
</evidence>
<gene>
    <name evidence="8" type="ORF">SAMN04515671_3094</name>
</gene>
<keyword evidence="5" id="KW-0326">Glycosidase</keyword>
<dbReference type="FunFam" id="3.20.20.80:FF:000050">
    <property type="entry name" value="Beta-mannosidase B"/>
    <property type="match status" value="1"/>
</dbReference>
<dbReference type="Gene3D" id="2.60.120.260">
    <property type="entry name" value="Galactose-binding domain-like"/>
    <property type="match status" value="1"/>
</dbReference>
<dbReference type="GO" id="GO:0004567">
    <property type="term" value="F:beta-mannosidase activity"/>
    <property type="evidence" value="ECO:0007669"/>
    <property type="project" value="UniProtKB-EC"/>
</dbReference>
<evidence type="ECO:0000259" key="7">
    <source>
        <dbReference type="Pfam" id="PF22666"/>
    </source>
</evidence>
<dbReference type="Gene3D" id="2.60.40.10">
    <property type="entry name" value="Immunoglobulins"/>
    <property type="match status" value="1"/>
</dbReference>
<dbReference type="InterPro" id="IPR013783">
    <property type="entry name" value="Ig-like_fold"/>
</dbReference>
<dbReference type="InterPro" id="IPR017853">
    <property type="entry name" value="GH"/>
</dbReference>
<dbReference type="GO" id="GO:0005975">
    <property type="term" value="P:carbohydrate metabolic process"/>
    <property type="evidence" value="ECO:0007669"/>
    <property type="project" value="InterPro"/>
</dbReference>
<comment type="catalytic activity">
    <reaction evidence="1">
        <text>Hydrolysis of terminal, non-reducing beta-D-mannose residues in beta-D-mannosides.</text>
        <dbReference type="EC" id="3.2.1.25"/>
    </reaction>
</comment>
<keyword evidence="4" id="KW-0378">Hydrolase</keyword>
<dbReference type="Pfam" id="PF00703">
    <property type="entry name" value="Glyco_hydro_2"/>
    <property type="match status" value="1"/>
</dbReference>
<evidence type="ECO:0000256" key="3">
    <source>
        <dbReference type="ARBA" id="ARBA00012754"/>
    </source>
</evidence>
<reference evidence="8 9" key="1">
    <citation type="submission" date="2016-10" db="EMBL/GenBank/DDBJ databases">
        <authorList>
            <person name="de Groot N.N."/>
        </authorList>
    </citation>
    <scope>NUCLEOTIDE SEQUENCE [LARGE SCALE GENOMIC DNA]</scope>
    <source>
        <strain evidence="9">P4-7,KCTC 19426,CECT 7604</strain>
    </source>
</reference>
<dbReference type="Proteomes" id="UP000198741">
    <property type="component" value="Chromosome I"/>
</dbReference>
<evidence type="ECO:0000259" key="6">
    <source>
        <dbReference type="Pfam" id="PF00703"/>
    </source>
</evidence>
<proteinExistence type="inferred from homology"/>
<evidence type="ECO:0000256" key="1">
    <source>
        <dbReference type="ARBA" id="ARBA00000829"/>
    </source>
</evidence>
<dbReference type="PANTHER" id="PTHR43730:SF1">
    <property type="entry name" value="BETA-MANNOSIDASE"/>
    <property type="match status" value="1"/>
</dbReference>
<accession>A0A1H0QIN2</accession>
<name>A0A1H0QIN2_9ACTN</name>
<dbReference type="AlphaFoldDB" id="A0A1H0QIN2"/>
<dbReference type="SUPFAM" id="SSF49785">
    <property type="entry name" value="Galactose-binding domain-like"/>
    <property type="match status" value="1"/>
</dbReference>